<gene>
    <name evidence="3" type="ORF">BHK98_01835</name>
</gene>
<dbReference type="NCBIfam" id="TIGR01552">
    <property type="entry name" value="phd_fam"/>
    <property type="match status" value="1"/>
</dbReference>
<comment type="caution">
    <text evidence="3">The sequence shown here is derived from an EMBL/GenBank/DDBJ whole genome shotgun (WGS) entry which is preliminary data.</text>
</comment>
<protein>
    <recommendedName>
        <fullName evidence="2">Antitoxin</fullName>
    </recommendedName>
</protein>
<dbReference type="SUPFAM" id="SSF143120">
    <property type="entry name" value="YefM-like"/>
    <property type="match status" value="1"/>
</dbReference>
<evidence type="ECO:0000256" key="1">
    <source>
        <dbReference type="ARBA" id="ARBA00009981"/>
    </source>
</evidence>
<comment type="function">
    <text evidence="2">Antitoxin component of a type II toxin-antitoxin (TA) system.</text>
</comment>
<dbReference type="OrthoDB" id="9795585at2"/>
<reference evidence="3 4" key="1">
    <citation type="journal article" date="2016" name="Appl. Environ. Microbiol.">
        <title>Function and Phylogeny of Bacterial Butyryl Coenzyme A:Acetate Transferases and Their Diversity in the Proximal Colon of Swine.</title>
        <authorList>
            <person name="Trachsel J."/>
            <person name="Bayles D.O."/>
            <person name="Looft T."/>
            <person name="Levine U.Y."/>
            <person name="Allen H.K."/>
        </authorList>
    </citation>
    <scope>NUCLEOTIDE SEQUENCE [LARGE SCALE GENOMIC DNA]</scope>
    <source>
        <strain evidence="3 4">68-3-10</strain>
    </source>
</reference>
<dbReference type="STRING" id="1261640.BHK98_01835"/>
<evidence type="ECO:0000313" key="4">
    <source>
        <dbReference type="Proteomes" id="UP000187404"/>
    </source>
</evidence>
<evidence type="ECO:0000313" key="3">
    <source>
        <dbReference type="EMBL" id="OLR54929.1"/>
    </source>
</evidence>
<accession>A0A1Q9JFG1</accession>
<dbReference type="EMBL" id="MJIE01000001">
    <property type="protein sequence ID" value="OLR54929.1"/>
    <property type="molecule type" value="Genomic_DNA"/>
</dbReference>
<dbReference type="Pfam" id="PF02604">
    <property type="entry name" value="PhdYeFM_antitox"/>
    <property type="match status" value="1"/>
</dbReference>
<dbReference type="Proteomes" id="UP000187404">
    <property type="component" value="Unassembled WGS sequence"/>
</dbReference>
<proteinExistence type="inferred from homology"/>
<name>A0A1Q9JFG1_9FIRM</name>
<keyword evidence="4" id="KW-1185">Reference proteome</keyword>
<dbReference type="AlphaFoldDB" id="A0A1Q9JFG1"/>
<dbReference type="InterPro" id="IPR036165">
    <property type="entry name" value="YefM-like_sf"/>
</dbReference>
<comment type="similarity">
    <text evidence="1 2">Belongs to the phD/YefM antitoxin family.</text>
</comment>
<organism evidence="3 4">
    <name type="scientific">Hornefia porci</name>
    <dbReference type="NCBI Taxonomy" id="2652292"/>
    <lineage>
        <taxon>Bacteria</taxon>
        <taxon>Bacillati</taxon>
        <taxon>Bacillota</taxon>
        <taxon>Clostridia</taxon>
        <taxon>Peptostreptococcales</taxon>
        <taxon>Anaerovoracaceae</taxon>
        <taxon>Hornefia</taxon>
    </lineage>
</organism>
<dbReference type="InterPro" id="IPR006442">
    <property type="entry name" value="Antitoxin_Phd/YefM"/>
</dbReference>
<evidence type="ECO:0000256" key="2">
    <source>
        <dbReference type="RuleBase" id="RU362080"/>
    </source>
</evidence>
<dbReference type="RefSeq" id="WP_075711947.1">
    <property type="nucleotide sequence ID" value="NZ_MJIE01000001.1"/>
</dbReference>
<sequence>MPRIMPIRDLRKTSELSELAHTEQEPIFITKNGYSDLVVMSAELYDRYVSILRTDQAIFEAEEEMRNGGETVDAADAFDGLDKKYYG</sequence>